<feature type="signal peptide" evidence="1">
    <location>
        <begin position="1"/>
        <end position="19"/>
    </location>
</feature>
<comment type="caution">
    <text evidence="2">The sequence shown here is derived from an EMBL/GenBank/DDBJ whole genome shotgun (WGS) entry which is preliminary data.</text>
</comment>
<name>A0A8T0HCN4_CERPU</name>
<dbReference type="EMBL" id="CM026427">
    <property type="protein sequence ID" value="KAG0569030.1"/>
    <property type="molecule type" value="Genomic_DNA"/>
</dbReference>
<accession>A0A8T0HCN4</accession>
<gene>
    <name evidence="2" type="ORF">KC19_6G060700</name>
</gene>
<reference evidence="2 3" key="1">
    <citation type="submission" date="2020-06" db="EMBL/GenBank/DDBJ databases">
        <title>WGS assembly of Ceratodon purpureus strain R40.</title>
        <authorList>
            <person name="Carey S.B."/>
            <person name="Jenkins J."/>
            <person name="Shu S."/>
            <person name="Lovell J.T."/>
            <person name="Sreedasyam A."/>
            <person name="Maumus F."/>
            <person name="Tiley G.P."/>
            <person name="Fernandez-Pozo N."/>
            <person name="Barry K."/>
            <person name="Chen C."/>
            <person name="Wang M."/>
            <person name="Lipzen A."/>
            <person name="Daum C."/>
            <person name="Saski C.A."/>
            <person name="Payton A.C."/>
            <person name="Mcbreen J.C."/>
            <person name="Conrad R.E."/>
            <person name="Kollar L.M."/>
            <person name="Olsson S."/>
            <person name="Huttunen S."/>
            <person name="Landis J.B."/>
            <person name="Wickett N.J."/>
            <person name="Johnson M.G."/>
            <person name="Rensing S.A."/>
            <person name="Grimwood J."/>
            <person name="Schmutz J."/>
            <person name="Mcdaniel S.F."/>
        </authorList>
    </citation>
    <scope>NUCLEOTIDE SEQUENCE [LARGE SCALE GENOMIC DNA]</scope>
    <source>
        <strain evidence="2 3">R40</strain>
    </source>
</reference>
<dbReference type="Proteomes" id="UP000822688">
    <property type="component" value="Chromosome 6"/>
</dbReference>
<evidence type="ECO:0000313" key="3">
    <source>
        <dbReference type="Proteomes" id="UP000822688"/>
    </source>
</evidence>
<sequence length="52" mass="6080">MNPLQVLQACMLLHALTFSCRIDLRELVHNYAVFCILESICVRSNRPLQQDY</sequence>
<keyword evidence="1" id="KW-0732">Signal</keyword>
<keyword evidence="3" id="KW-1185">Reference proteome</keyword>
<evidence type="ECO:0000256" key="1">
    <source>
        <dbReference type="SAM" id="SignalP"/>
    </source>
</evidence>
<protein>
    <submittedName>
        <fullName evidence="2">Uncharacterized protein</fullName>
    </submittedName>
</protein>
<proteinExistence type="predicted"/>
<feature type="chain" id="PRO_5035731696" evidence="1">
    <location>
        <begin position="20"/>
        <end position="52"/>
    </location>
</feature>
<organism evidence="2 3">
    <name type="scientific">Ceratodon purpureus</name>
    <name type="common">Fire moss</name>
    <name type="synonym">Dicranum purpureum</name>
    <dbReference type="NCBI Taxonomy" id="3225"/>
    <lineage>
        <taxon>Eukaryota</taxon>
        <taxon>Viridiplantae</taxon>
        <taxon>Streptophyta</taxon>
        <taxon>Embryophyta</taxon>
        <taxon>Bryophyta</taxon>
        <taxon>Bryophytina</taxon>
        <taxon>Bryopsida</taxon>
        <taxon>Dicranidae</taxon>
        <taxon>Pseudoditrichales</taxon>
        <taxon>Ditrichaceae</taxon>
        <taxon>Ceratodon</taxon>
    </lineage>
</organism>
<evidence type="ECO:0000313" key="2">
    <source>
        <dbReference type="EMBL" id="KAG0569030.1"/>
    </source>
</evidence>
<dbReference type="AlphaFoldDB" id="A0A8T0HCN4"/>